<comment type="similarity">
    <text evidence="2 9">Belongs to the RecN family.</text>
</comment>
<evidence type="ECO:0000256" key="7">
    <source>
        <dbReference type="ARBA" id="ARBA00023204"/>
    </source>
</evidence>
<dbReference type="InterPro" id="IPR003395">
    <property type="entry name" value="RecF/RecN/SMC_N"/>
</dbReference>
<dbReference type="InterPro" id="IPR027417">
    <property type="entry name" value="P-loop_NTPase"/>
</dbReference>
<evidence type="ECO:0000256" key="10">
    <source>
        <dbReference type="SAM" id="Coils"/>
    </source>
</evidence>
<dbReference type="AlphaFoldDB" id="A0A1D9DZH4"/>
<comment type="function">
    <text evidence="1 9">May be involved in recombinational repair of damaged DNA.</text>
</comment>
<reference evidence="12 13" key="1">
    <citation type="journal article" date="2016" name="Biochim. Biophys. Acta">
        <title>Photochemical characterization of actinorhodopsin and its functional existence in the natural host.</title>
        <authorList>
            <person name="Nakamura S."/>
            <person name="Kikukawa T."/>
            <person name="Tamogami J."/>
            <person name="Kamiya M."/>
            <person name="Aizawa T."/>
            <person name="Hahn M.W."/>
            <person name="Ihara K."/>
            <person name="Kamo N."/>
            <person name="Demura M."/>
        </authorList>
    </citation>
    <scope>NUCLEOTIDE SEQUENCE [LARGE SCALE GENOMIC DNA]</scope>
    <source>
        <strain evidence="12 13">MWH-Dar1</strain>
    </source>
</reference>
<evidence type="ECO:0000256" key="3">
    <source>
        <dbReference type="ARBA" id="ARBA00021315"/>
    </source>
</evidence>
<evidence type="ECO:0000256" key="8">
    <source>
        <dbReference type="ARBA" id="ARBA00033408"/>
    </source>
</evidence>
<protein>
    <recommendedName>
        <fullName evidence="3 9">DNA repair protein RecN</fullName>
    </recommendedName>
    <alternativeName>
        <fullName evidence="8 9">Recombination protein N</fullName>
    </alternativeName>
</protein>
<name>A0A1D9DZH4_9MICO</name>
<dbReference type="SUPFAM" id="SSF52540">
    <property type="entry name" value="P-loop containing nucleoside triphosphate hydrolases"/>
    <property type="match status" value="1"/>
</dbReference>
<evidence type="ECO:0000256" key="9">
    <source>
        <dbReference type="PIRNR" id="PIRNR003128"/>
    </source>
</evidence>
<evidence type="ECO:0000256" key="1">
    <source>
        <dbReference type="ARBA" id="ARBA00003618"/>
    </source>
</evidence>
<dbReference type="PIRSF" id="PIRSF003128">
    <property type="entry name" value="RecN"/>
    <property type="match status" value="1"/>
</dbReference>
<dbReference type="GO" id="GO:0009432">
    <property type="term" value="P:SOS response"/>
    <property type="evidence" value="ECO:0007669"/>
    <property type="project" value="TreeGrafter"/>
</dbReference>
<keyword evidence="6" id="KW-0067">ATP-binding</keyword>
<feature type="domain" description="RecF/RecN/SMC N-terminal" evidence="11">
    <location>
        <begin position="2"/>
        <end position="510"/>
    </location>
</feature>
<accession>A0A1D9DZH4</accession>
<organism evidence="12 13">
    <name type="scientific">Candidatus Rhodoluna planktonica</name>
    <dbReference type="NCBI Taxonomy" id="535712"/>
    <lineage>
        <taxon>Bacteria</taxon>
        <taxon>Bacillati</taxon>
        <taxon>Actinomycetota</taxon>
        <taxon>Actinomycetes</taxon>
        <taxon>Micrococcales</taxon>
        <taxon>Microbacteriaceae</taxon>
        <taxon>Luna cluster</taxon>
        <taxon>Luna-1 subcluster</taxon>
        <taxon>Rhodoluna</taxon>
    </lineage>
</organism>
<dbReference type="PANTHER" id="PTHR11059:SF0">
    <property type="entry name" value="DNA REPAIR PROTEIN RECN"/>
    <property type="match status" value="1"/>
</dbReference>
<dbReference type="Gene3D" id="3.40.50.300">
    <property type="entry name" value="P-loop containing nucleotide triphosphate hydrolases"/>
    <property type="match status" value="2"/>
</dbReference>
<dbReference type="OrthoDB" id="9806954at2"/>
<keyword evidence="10" id="KW-0175">Coiled coil</keyword>
<dbReference type="GO" id="GO:0006310">
    <property type="term" value="P:DNA recombination"/>
    <property type="evidence" value="ECO:0007669"/>
    <property type="project" value="InterPro"/>
</dbReference>
<evidence type="ECO:0000256" key="5">
    <source>
        <dbReference type="ARBA" id="ARBA00022763"/>
    </source>
</evidence>
<dbReference type="GO" id="GO:0043590">
    <property type="term" value="C:bacterial nucleoid"/>
    <property type="evidence" value="ECO:0007669"/>
    <property type="project" value="TreeGrafter"/>
</dbReference>
<dbReference type="EMBL" id="CP015208">
    <property type="protein sequence ID" value="AOY56199.1"/>
    <property type="molecule type" value="Genomic_DNA"/>
</dbReference>
<proteinExistence type="inferred from homology"/>
<evidence type="ECO:0000313" key="12">
    <source>
        <dbReference type="EMBL" id="AOY56199.1"/>
    </source>
</evidence>
<feature type="coiled-coil region" evidence="10">
    <location>
        <begin position="333"/>
        <end position="367"/>
    </location>
</feature>
<dbReference type="STRING" id="535712.A4Z71_04335"/>
<dbReference type="KEGG" id="rpla:A4Z71_04335"/>
<dbReference type="RefSeq" id="WP_070954708.1">
    <property type="nucleotide sequence ID" value="NZ_CP015208.1"/>
</dbReference>
<dbReference type="PANTHER" id="PTHR11059">
    <property type="entry name" value="DNA REPAIR PROTEIN RECN"/>
    <property type="match status" value="1"/>
</dbReference>
<dbReference type="NCBIfam" id="TIGR00634">
    <property type="entry name" value="recN"/>
    <property type="match status" value="1"/>
</dbReference>
<keyword evidence="4" id="KW-0547">Nucleotide-binding</keyword>
<dbReference type="GO" id="GO:0005524">
    <property type="term" value="F:ATP binding"/>
    <property type="evidence" value="ECO:0007669"/>
    <property type="project" value="UniProtKB-KW"/>
</dbReference>
<evidence type="ECO:0000256" key="6">
    <source>
        <dbReference type="ARBA" id="ARBA00022840"/>
    </source>
</evidence>
<sequence>MIDEIYIKDLGVIEEARLHFDRGLTVLSGETGAGKTMVLSALGLLLGERADSSTIRKSQTQAYVEGRWLISNSTAIQIALENLGSELSEGELIVNRSVNSEGRSKAALQGRAIPVSALSELAAELVVVHGQADQIRLKTSAAQREALDSAAGGELSVLLLEYQSAYQRWREASDELANFEASLANRETKISDLRYLLEQISEVNPQPGELEQLSDRITLLENLASIRQAAASAHEALSSDFSDQDAISLIGLAKKSLDPVLFDAKLEAISGRLAEANDLVRDAALDLAQYLGDLEGAAETELDAAQSRRAALNALLRKYPGTIEDLLTLQTEAQRQLDQLDFAEDGLNSLREKVELCESEARSLAAKVSEIRVKAAAQLVDAVNLELAGLAMPGATLVVSVEPGPLGQFGADAVSILLSPYPGAEPRPLGKGASGGELSRIMLAIEVVLAAKSITPTFIFDEVDAGVGGAAAIEIGKRLAKLAKTTQVIVVTHLAQVAAFADRHLRVTKNVGESYTASDVRSLDETERTTELARMLSGLTESELGLAHARELLDLAKLEKTNF</sequence>
<evidence type="ECO:0000259" key="11">
    <source>
        <dbReference type="Pfam" id="PF02463"/>
    </source>
</evidence>
<gene>
    <name evidence="12" type="ORF">A4Z71_04335</name>
</gene>
<dbReference type="Proteomes" id="UP000243784">
    <property type="component" value="Chromosome"/>
</dbReference>
<evidence type="ECO:0000256" key="2">
    <source>
        <dbReference type="ARBA" id="ARBA00009441"/>
    </source>
</evidence>
<dbReference type="CDD" id="cd03241">
    <property type="entry name" value="ABC_RecN"/>
    <property type="match status" value="1"/>
</dbReference>
<keyword evidence="13" id="KW-1185">Reference proteome</keyword>
<evidence type="ECO:0000313" key="13">
    <source>
        <dbReference type="Proteomes" id="UP000243784"/>
    </source>
</evidence>
<keyword evidence="7 9" id="KW-0234">DNA repair</keyword>
<evidence type="ECO:0000256" key="4">
    <source>
        <dbReference type="ARBA" id="ARBA00022741"/>
    </source>
</evidence>
<keyword evidence="5 9" id="KW-0227">DNA damage</keyword>
<dbReference type="Pfam" id="PF02463">
    <property type="entry name" value="SMC_N"/>
    <property type="match status" value="1"/>
</dbReference>
<dbReference type="GO" id="GO:0006281">
    <property type="term" value="P:DNA repair"/>
    <property type="evidence" value="ECO:0007669"/>
    <property type="project" value="UniProtKB-KW"/>
</dbReference>
<dbReference type="InterPro" id="IPR004604">
    <property type="entry name" value="DNA_recomb/repair_RecN"/>
</dbReference>